<reference evidence="2" key="1">
    <citation type="journal article" date="2017" name="Nat. Ecol. Evol.">
        <title>Genome expansion and lineage-specific genetic innovations in the forest pathogenic fungi Armillaria.</title>
        <authorList>
            <person name="Sipos G."/>
            <person name="Prasanna A.N."/>
            <person name="Walter M.C."/>
            <person name="O'Connor E."/>
            <person name="Balint B."/>
            <person name="Krizsan K."/>
            <person name="Kiss B."/>
            <person name="Hess J."/>
            <person name="Varga T."/>
            <person name="Slot J."/>
            <person name="Riley R."/>
            <person name="Boka B."/>
            <person name="Rigling D."/>
            <person name="Barry K."/>
            <person name="Lee J."/>
            <person name="Mihaltcheva S."/>
            <person name="LaButti K."/>
            <person name="Lipzen A."/>
            <person name="Waldron R."/>
            <person name="Moloney N.M."/>
            <person name="Sperisen C."/>
            <person name="Kredics L."/>
            <person name="Vagvoelgyi C."/>
            <person name="Patrignani A."/>
            <person name="Fitzpatrick D."/>
            <person name="Nagy I."/>
            <person name="Doyle S."/>
            <person name="Anderson J.B."/>
            <person name="Grigoriev I.V."/>
            <person name="Gueldener U."/>
            <person name="Muensterkoetter M."/>
            <person name="Nagy L.G."/>
        </authorList>
    </citation>
    <scope>NUCLEOTIDE SEQUENCE [LARGE SCALE GENOMIC DNA]</scope>
    <source>
        <strain evidence="2">C18/9</strain>
    </source>
</reference>
<keyword evidence="2" id="KW-1185">Reference proteome</keyword>
<proteinExistence type="predicted"/>
<sequence>MTGPGNGDSTQTQPYGSAIEILETASKTVDPKSVEDEEAMFSKLNSQRIRVRPEDEYPGVESLRSVRAYLVSLVGIFGELCKSGGSTSLIRITRRTTRSRAFYSRDTK</sequence>
<protein>
    <submittedName>
        <fullName evidence="1">Uncharacterized protein</fullName>
    </submittedName>
</protein>
<organism evidence="1 2">
    <name type="scientific">Armillaria ostoyae</name>
    <name type="common">Armillaria root rot fungus</name>
    <dbReference type="NCBI Taxonomy" id="47428"/>
    <lineage>
        <taxon>Eukaryota</taxon>
        <taxon>Fungi</taxon>
        <taxon>Dikarya</taxon>
        <taxon>Basidiomycota</taxon>
        <taxon>Agaricomycotina</taxon>
        <taxon>Agaricomycetes</taxon>
        <taxon>Agaricomycetidae</taxon>
        <taxon>Agaricales</taxon>
        <taxon>Marasmiineae</taxon>
        <taxon>Physalacriaceae</taxon>
        <taxon>Armillaria</taxon>
    </lineage>
</organism>
<dbReference type="EMBL" id="FUEG01000002">
    <property type="protein sequence ID" value="SJL00448.1"/>
    <property type="molecule type" value="Genomic_DNA"/>
</dbReference>
<gene>
    <name evidence="1" type="ORF">ARMOST_03761</name>
</gene>
<dbReference type="Proteomes" id="UP000219338">
    <property type="component" value="Unassembled WGS sequence"/>
</dbReference>
<accession>A0A284QVD9</accession>
<evidence type="ECO:0000313" key="2">
    <source>
        <dbReference type="Proteomes" id="UP000219338"/>
    </source>
</evidence>
<dbReference type="AlphaFoldDB" id="A0A284QVD9"/>
<evidence type="ECO:0000313" key="1">
    <source>
        <dbReference type="EMBL" id="SJL00448.1"/>
    </source>
</evidence>
<name>A0A284QVD9_ARMOS</name>